<dbReference type="GO" id="GO:0016747">
    <property type="term" value="F:acyltransferase activity, transferring groups other than amino-acyl groups"/>
    <property type="evidence" value="ECO:0007669"/>
    <property type="project" value="InterPro"/>
</dbReference>
<dbReference type="GO" id="GO:0009103">
    <property type="term" value="P:lipopolysaccharide biosynthetic process"/>
    <property type="evidence" value="ECO:0007669"/>
    <property type="project" value="TreeGrafter"/>
</dbReference>
<dbReference type="AlphaFoldDB" id="A0A1N6KM72"/>
<feature type="region of interest" description="Disordered" evidence="1">
    <location>
        <begin position="43"/>
        <end position="68"/>
    </location>
</feature>
<proteinExistence type="predicted"/>
<dbReference type="InterPro" id="IPR043968">
    <property type="entry name" value="SGNH"/>
</dbReference>
<keyword evidence="5" id="KW-0378">Hydrolase</keyword>
<sequence length="724" mass="78344">MPFKSQGASLPETEARVASADLEGGAAAATALPAALFRDTSADRPAHPKRPAHGATAQPRPQPHLRPLHAPKYRRDIDGLRAIAVLSVLGFHAFPSLVRGGFIGVDIFFVISGFLISTIIFESLEENRFSYAEFYMRRIKRIFPALVLVLFASLAFGWYTLMPDEYQQLGKHVFTGAGFISNIALWRESGYFDNTAATKPLLHLWSLGIEEQFYIFWPLLVSFAWRRKLGFLALMAIVGSASFAVNMLTVKADPTAAFYSPLSRVWELMIGSVLAYVLLHRPASLSKQGNRLSLAGLAVIAAALLLLDKNDVFPGWRALLPTVGAFLIIAAGPDAWLNRKLLGNRLMVAIGLISYPLYLWHWPLLSLANIIDVGLVSNGTKLALLAASFVLATLTYQLLERPLRAWKNNPLKIGTLCAALAALAASGALLYAKGGVPSRPVAQNAGIAQVALNLSLRHQVPEEPCHLANAQADSFCKAYNSAATGPLMVVWGDSHAGAWLPVFVAMAQERNYRLMLFSHLGCPPLLDTRRSDGAESGKFCSQLGLAEPIVASLHSLKPAVVFLVARWSLYSNGWISDGELQKATHFVTTDAHADATQTRSRDALASQLPLTVKALLESTPRVVIFQNPPTLKGYLLPRSYADPARVEPAAAADRADQAFNRALVERMGATPGVKLFDATPALCDGTLCHAVLNGVPVYDDDNHVSAQGALLFKPQLLGLLASPG</sequence>
<keyword evidence="6" id="KW-1185">Reference proteome</keyword>
<keyword evidence="5" id="KW-0012">Acyltransferase</keyword>
<protein>
    <submittedName>
        <fullName evidence="5">Peptidoglycan/LPS O-acetylase OafA/YrhL, contains acyltransferase and SGNH-hydrolase domains</fullName>
    </submittedName>
</protein>
<dbReference type="OrthoDB" id="9814807at2"/>
<keyword evidence="5" id="KW-0808">Transferase</keyword>
<dbReference type="GO" id="GO:0016787">
    <property type="term" value="F:hydrolase activity"/>
    <property type="evidence" value="ECO:0007669"/>
    <property type="project" value="UniProtKB-KW"/>
</dbReference>
<dbReference type="GO" id="GO:0016020">
    <property type="term" value="C:membrane"/>
    <property type="evidence" value="ECO:0007669"/>
    <property type="project" value="TreeGrafter"/>
</dbReference>
<evidence type="ECO:0000256" key="1">
    <source>
        <dbReference type="SAM" id="MobiDB-lite"/>
    </source>
</evidence>
<feature type="domain" description="SGNH" evidence="4">
    <location>
        <begin position="465"/>
        <end position="716"/>
    </location>
</feature>
<feature type="domain" description="Acyltransferase 3" evidence="3">
    <location>
        <begin position="76"/>
        <end position="378"/>
    </location>
</feature>
<dbReference type="EMBL" id="FSRU01000002">
    <property type="protein sequence ID" value="SIO57613.1"/>
    <property type="molecule type" value="Genomic_DNA"/>
</dbReference>
<feature type="transmembrane region" description="Helical" evidence="2">
    <location>
        <begin position="344"/>
        <end position="362"/>
    </location>
</feature>
<dbReference type="RefSeq" id="WP_083640520.1">
    <property type="nucleotide sequence ID" value="NZ_FSRU01000002.1"/>
</dbReference>
<name>A0A1N6KM72_9BURK</name>
<feature type="transmembrane region" description="Helical" evidence="2">
    <location>
        <begin position="202"/>
        <end position="224"/>
    </location>
</feature>
<evidence type="ECO:0000256" key="2">
    <source>
        <dbReference type="SAM" id="Phobius"/>
    </source>
</evidence>
<dbReference type="PANTHER" id="PTHR23028:SF53">
    <property type="entry name" value="ACYL_TRANSF_3 DOMAIN-CONTAINING PROTEIN"/>
    <property type="match status" value="1"/>
</dbReference>
<feature type="transmembrane region" description="Helical" evidence="2">
    <location>
        <begin position="291"/>
        <end position="307"/>
    </location>
</feature>
<dbReference type="Pfam" id="PF19040">
    <property type="entry name" value="SGNH"/>
    <property type="match status" value="1"/>
</dbReference>
<dbReference type="InterPro" id="IPR002656">
    <property type="entry name" value="Acyl_transf_3_dom"/>
</dbReference>
<feature type="transmembrane region" description="Helical" evidence="2">
    <location>
        <begin position="231"/>
        <end position="250"/>
    </location>
</feature>
<evidence type="ECO:0000313" key="5">
    <source>
        <dbReference type="EMBL" id="SIO57613.1"/>
    </source>
</evidence>
<accession>A0A1N6KM72</accession>
<dbReference type="InterPro" id="IPR050879">
    <property type="entry name" value="Acyltransferase_3"/>
</dbReference>
<evidence type="ECO:0000259" key="4">
    <source>
        <dbReference type="Pfam" id="PF19040"/>
    </source>
</evidence>
<feature type="transmembrane region" description="Helical" evidence="2">
    <location>
        <begin position="142"/>
        <end position="161"/>
    </location>
</feature>
<feature type="transmembrane region" description="Helical" evidence="2">
    <location>
        <begin position="411"/>
        <end position="432"/>
    </location>
</feature>
<dbReference type="PANTHER" id="PTHR23028">
    <property type="entry name" value="ACETYLTRANSFERASE"/>
    <property type="match status" value="1"/>
</dbReference>
<evidence type="ECO:0000259" key="3">
    <source>
        <dbReference type="Pfam" id="PF01757"/>
    </source>
</evidence>
<feature type="transmembrane region" description="Helical" evidence="2">
    <location>
        <begin position="256"/>
        <end position="279"/>
    </location>
</feature>
<dbReference type="Pfam" id="PF01757">
    <property type="entry name" value="Acyl_transf_3"/>
    <property type="match status" value="1"/>
</dbReference>
<feature type="transmembrane region" description="Helical" evidence="2">
    <location>
        <begin position="79"/>
        <end position="95"/>
    </location>
</feature>
<dbReference type="Proteomes" id="UP000185151">
    <property type="component" value="Unassembled WGS sequence"/>
</dbReference>
<gene>
    <name evidence="5" type="ORF">SAMN05444165_3909</name>
</gene>
<reference evidence="5 6" key="1">
    <citation type="submission" date="2016-11" db="EMBL/GenBank/DDBJ databases">
        <authorList>
            <person name="Jaros S."/>
            <person name="Januszkiewicz K."/>
            <person name="Wedrychowicz H."/>
        </authorList>
    </citation>
    <scope>NUCLEOTIDE SEQUENCE [LARGE SCALE GENOMIC DNA]</scope>
    <source>
        <strain evidence="5 6">GAS95</strain>
    </source>
</reference>
<evidence type="ECO:0000313" key="6">
    <source>
        <dbReference type="Proteomes" id="UP000185151"/>
    </source>
</evidence>
<feature type="transmembrane region" description="Helical" evidence="2">
    <location>
        <begin position="101"/>
        <end position="121"/>
    </location>
</feature>
<keyword evidence="2" id="KW-0472">Membrane</keyword>
<organism evidence="5 6">
    <name type="scientific">Paraburkholderia phenazinium</name>
    <dbReference type="NCBI Taxonomy" id="60549"/>
    <lineage>
        <taxon>Bacteria</taxon>
        <taxon>Pseudomonadati</taxon>
        <taxon>Pseudomonadota</taxon>
        <taxon>Betaproteobacteria</taxon>
        <taxon>Burkholderiales</taxon>
        <taxon>Burkholderiaceae</taxon>
        <taxon>Paraburkholderia</taxon>
    </lineage>
</organism>
<keyword evidence="2" id="KW-1133">Transmembrane helix</keyword>
<keyword evidence="2" id="KW-0812">Transmembrane</keyword>